<protein>
    <submittedName>
        <fullName evidence="2">G1548 protein</fullName>
    </submittedName>
</protein>
<reference evidence="2 3" key="1">
    <citation type="submission" date="2024-06" db="EMBL/GenBank/DDBJ databases">
        <authorList>
            <person name="Kraege A."/>
            <person name="Thomma B."/>
        </authorList>
    </citation>
    <scope>NUCLEOTIDE SEQUENCE [LARGE SCALE GENOMIC DNA]</scope>
</reference>
<feature type="compositionally biased region" description="Polar residues" evidence="1">
    <location>
        <begin position="40"/>
        <end position="50"/>
    </location>
</feature>
<feature type="compositionally biased region" description="Polar residues" evidence="1">
    <location>
        <begin position="1"/>
        <end position="19"/>
    </location>
</feature>
<organism evidence="2 3">
    <name type="scientific">Coccomyxa viridis</name>
    <dbReference type="NCBI Taxonomy" id="1274662"/>
    <lineage>
        <taxon>Eukaryota</taxon>
        <taxon>Viridiplantae</taxon>
        <taxon>Chlorophyta</taxon>
        <taxon>core chlorophytes</taxon>
        <taxon>Trebouxiophyceae</taxon>
        <taxon>Trebouxiophyceae incertae sedis</taxon>
        <taxon>Coccomyxaceae</taxon>
        <taxon>Coccomyxa</taxon>
    </lineage>
</organism>
<gene>
    <name evidence="2" type="primary">g1548</name>
    <name evidence="2" type="ORF">VP750_LOCUS1324</name>
</gene>
<sequence>MSAAQSSGRKTGSEQQSLSPDHPLKCLEESLIKLDPFAASEQSKPPSSVASGALKKASSRFGMKSRGSSFTAFEDEYDPDLDLGDMGHLNPGTGYAQEGNTLPAKYDGVAQSKQPEAMQPTASAVNASKHRRTTSEPTPLDSWEPRTEWP</sequence>
<dbReference type="Proteomes" id="UP001497392">
    <property type="component" value="Unassembled WGS sequence"/>
</dbReference>
<feature type="region of interest" description="Disordered" evidence="1">
    <location>
        <begin position="1"/>
        <end position="25"/>
    </location>
</feature>
<feature type="compositionally biased region" description="Acidic residues" evidence="1">
    <location>
        <begin position="73"/>
        <end position="83"/>
    </location>
</feature>
<comment type="caution">
    <text evidence="2">The sequence shown here is derived from an EMBL/GenBank/DDBJ whole genome shotgun (WGS) entry which is preliminary data.</text>
</comment>
<proteinExistence type="predicted"/>
<evidence type="ECO:0000313" key="3">
    <source>
        <dbReference type="Proteomes" id="UP001497392"/>
    </source>
</evidence>
<keyword evidence="3" id="KW-1185">Reference proteome</keyword>
<evidence type="ECO:0000256" key="1">
    <source>
        <dbReference type="SAM" id="MobiDB-lite"/>
    </source>
</evidence>
<accession>A0ABP1FI80</accession>
<evidence type="ECO:0000313" key="2">
    <source>
        <dbReference type="EMBL" id="CAL5219665.1"/>
    </source>
</evidence>
<feature type="region of interest" description="Disordered" evidence="1">
    <location>
        <begin position="37"/>
        <end position="150"/>
    </location>
</feature>
<name>A0ABP1FI80_9CHLO</name>
<dbReference type="EMBL" id="CAXHTA020000002">
    <property type="protein sequence ID" value="CAL5219665.1"/>
    <property type="molecule type" value="Genomic_DNA"/>
</dbReference>